<accession>A0AAD8Y3G6</accession>
<gene>
    <name evidence="4" type="ORF">QTG54_010782</name>
</gene>
<feature type="coiled-coil region" evidence="1">
    <location>
        <begin position="48"/>
        <end position="95"/>
    </location>
</feature>
<dbReference type="PROSITE" id="PS00018">
    <property type="entry name" value="EF_HAND_1"/>
    <property type="match status" value="1"/>
</dbReference>
<dbReference type="InterPro" id="IPR018247">
    <property type="entry name" value="EF_Hand_1_Ca_BS"/>
</dbReference>
<feature type="transmembrane region" description="Helical" evidence="3">
    <location>
        <begin position="238"/>
        <end position="260"/>
    </location>
</feature>
<reference evidence="4" key="1">
    <citation type="submission" date="2023-06" db="EMBL/GenBank/DDBJ databases">
        <title>Survivors Of The Sea: Transcriptome response of Skeletonema marinoi to long-term dormancy.</title>
        <authorList>
            <person name="Pinder M.I.M."/>
            <person name="Kourtchenko O."/>
            <person name="Robertson E.K."/>
            <person name="Larsson T."/>
            <person name="Maumus F."/>
            <person name="Osuna-Cruz C.M."/>
            <person name="Vancaester E."/>
            <person name="Stenow R."/>
            <person name="Vandepoele K."/>
            <person name="Ploug H."/>
            <person name="Bruchert V."/>
            <person name="Godhe A."/>
            <person name="Topel M."/>
        </authorList>
    </citation>
    <scope>NUCLEOTIDE SEQUENCE</scope>
    <source>
        <strain evidence="4">R05AC</strain>
    </source>
</reference>
<organism evidence="4 5">
    <name type="scientific">Skeletonema marinoi</name>
    <dbReference type="NCBI Taxonomy" id="267567"/>
    <lineage>
        <taxon>Eukaryota</taxon>
        <taxon>Sar</taxon>
        <taxon>Stramenopiles</taxon>
        <taxon>Ochrophyta</taxon>
        <taxon>Bacillariophyta</taxon>
        <taxon>Coscinodiscophyceae</taxon>
        <taxon>Thalassiosirophycidae</taxon>
        <taxon>Thalassiosirales</taxon>
        <taxon>Skeletonemataceae</taxon>
        <taxon>Skeletonema</taxon>
        <taxon>Skeletonema marinoi-dohrnii complex</taxon>
    </lineage>
</organism>
<feature type="compositionally biased region" description="Basic residues" evidence="2">
    <location>
        <begin position="179"/>
        <end position="188"/>
    </location>
</feature>
<name>A0AAD8Y3G6_9STRA</name>
<keyword evidence="1" id="KW-0175">Coiled coil</keyword>
<keyword evidence="3" id="KW-0472">Membrane</keyword>
<evidence type="ECO:0000313" key="5">
    <source>
        <dbReference type="Proteomes" id="UP001224775"/>
    </source>
</evidence>
<keyword evidence="5" id="KW-1185">Reference proteome</keyword>
<evidence type="ECO:0000256" key="2">
    <source>
        <dbReference type="SAM" id="MobiDB-lite"/>
    </source>
</evidence>
<proteinExistence type="predicted"/>
<dbReference type="EMBL" id="JATAAI010000020">
    <property type="protein sequence ID" value="KAK1738752.1"/>
    <property type="molecule type" value="Genomic_DNA"/>
</dbReference>
<evidence type="ECO:0000313" key="4">
    <source>
        <dbReference type="EMBL" id="KAK1738752.1"/>
    </source>
</evidence>
<feature type="region of interest" description="Disordered" evidence="2">
    <location>
        <begin position="427"/>
        <end position="502"/>
    </location>
</feature>
<protein>
    <submittedName>
        <fullName evidence="4">Uncharacterized protein</fullName>
    </submittedName>
</protein>
<feature type="region of interest" description="Disordered" evidence="2">
    <location>
        <begin position="136"/>
        <end position="188"/>
    </location>
</feature>
<feature type="compositionally biased region" description="Low complexity" evidence="2">
    <location>
        <begin position="164"/>
        <end position="178"/>
    </location>
</feature>
<dbReference type="AlphaFoldDB" id="A0AAD8Y3G6"/>
<comment type="caution">
    <text evidence="4">The sequence shown here is derived from an EMBL/GenBank/DDBJ whole genome shotgun (WGS) entry which is preliminary data.</text>
</comment>
<evidence type="ECO:0000256" key="1">
    <source>
        <dbReference type="SAM" id="Coils"/>
    </source>
</evidence>
<evidence type="ECO:0000256" key="3">
    <source>
        <dbReference type="SAM" id="Phobius"/>
    </source>
</evidence>
<keyword evidence="3" id="KW-0812">Transmembrane</keyword>
<keyword evidence="3" id="KW-1133">Transmembrane helix</keyword>
<sequence>MMPYYLILCHKRQRADSWGRYHRRRRKYSVVVSGSTMTTSPPPKKESIQNLQTECHYLSLALNRLNKKTADPEEYNFLKQKLQTAEEQLHAATSSAAEAVVDDYSYDENGPSSNTAAYDAYYAATNSYRQQLQAEARNYGDRKKGSKRLYKIDDDDDDDGGSSSGSSSKDSDDSSVGSAHRHVKRNYRKTVLKEKSRDILNKYHDKSKEYYHKGKDNYRKRKERYQEKKNIKDIDQSYWLKIILVATAFLMIVVSIAFRYRYQEYLGGSSSSSNGDLTSSSLEPCAIMSITLKTDRFGNETSWDITQREVVVTSDDDDDDAVQYTESTIKSGGPYRYGKYTPINGYTEEINESICLPVGRYKFILHDKLGDGMCCEYGHGQYGFRIRGGREIRPMADGIFLGKEAITRFLITVDDVGVLGSGISSDSFTGEDDGISSSNSDGSDNEEDVTNIASTTTSSTTASSTIITTTTTSSSSVNDQSPPGVSTDGWSERPDDSDLGSWLDDVLLDDGLDGGMGDDNLLSGEEDDLISTLGIQSDDAVDQMMYQNIKEMDSNADGKVSHEEFATGSEEISHHCSVINVQTSLGRSECKRVCGEDHDCCFQPTQGGYDCKNDPSFACETYKACEILFQSNPADEFSAGFDGDGGSSSSRPTAQEMALIEESVHQFCSSGTVGIGMGKCQEICQDHLCCFETNFGVGNHCKSSYQGLCTYYAGCEQLAYDSYNWNSMNASPNPSGLDMNNKPAPVTTVIGNQDVDEDFLPAVQPLTLEEKLEVQDQVDQACSQDTISSGNGQCRTLCQSHMCCFDASELGCADYDLMCPFYSSCEMLKFLNRRKRLRG</sequence>
<dbReference type="Proteomes" id="UP001224775">
    <property type="component" value="Unassembled WGS sequence"/>
</dbReference>
<feature type="compositionally biased region" description="Low complexity" evidence="2">
    <location>
        <begin position="452"/>
        <end position="476"/>
    </location>
</feature>